<dbReference type="Proteomes" id="UP000177763">
    <property type="component" value="Unassembled WGS sequence"/>
</dbReference>
<name>A0A1F4VJD9_UNCKA</name>
<dbReference type="Pfam" id="PF02824">
    <property type="entry name" value="TGS"/>
    <property type="match status" value="1"/>
</dbReference>
<dbReference type="SMART" id="SM00954">
    <property type="entry name" value="RelA_SpoT"/>
    <property type="match status" value="1"/>
</dbReference>
<feature type="domain" description="TGS" evidence="2">
    <location>
        <begin position="378"/>
        <end position="439"/>
    </location>
</feature>
<reference evidence="3 4" key="1">
    <citation type="journal article" date="2016" name="Nat. Commun.">
        <title>Thousands of microbial genomes shed light on interconnected biogeochemical processes in an aquifer system.</title>
        <authorList>
            <person name="Anantharaman K."/>
            <person name="Brown C.T."/>
            <person name="Hug L.A."/>
            <person name="Sharon I."/>
            <person name="Castelle C.J."/>
            <person name="Probst A.J."/>
            <person name="Thomas B.C."/>
            <person name="Singh A."/>
            <person name="Wilkins M.J."/>
            <person name="Karaoz U."/>
            <person name="Brodie E.L."/>
            <person name="Williams K.H."/>
            <person name="Hubbard S.S."/>
            <person name="Banfield J.F."/>
        </authorList>
    </citation>
    <scope>NUCLEOTIDE SEQUENCE [LARGE SCALE GENOMIC DNA]</scope>
</reference>
<dbReference type="AlphaFoldDB" id="A0A1F4VJD9"/>
<comment type="similarity">
    <text evidence="1">Belongs to the RelA/SpoT family.</text>
</comment>
<dbReference type="Gene3D" id="3.10.20.30">
    <property type="match status" value="1"/>
</dbReference>
<dbReference type="EMBL" id="MEVN01000015">
    <property type="protein sequence ID" value="OGC57342.1"/>
    <property type="molecule type" value="Genomic_DNA"/>
</dbReference>
<dbReference type="InterPro" id="IPR004095">
    <property type="entry name" value="TGS"/>
</dbReference>
<dbReference type="GO" id="GO:0015969">
    <property type="term" value="P:guanosine tetraphosphate metabolic process"/>
    <property type="evidence" value="ECO:0007669"/>
    <property type="project" value="InterPro"/>
</dbReference>
<dbReference type="FunFam" id="3.10.20.30:FF:000002">
    <property type="entry name" value="GTP pyrophosphokinase (RelA/SpoT)"/>
    <property type="match status" value="1"/>
</dbReference>
<organism evidence="3 4">
    <name type="scientific">candidate division WWE3 bacterium RIFCSPLOWO2_12_FULL_36_10</name>
    <dbReference type="NCBI Taxonomy" id="1802630"/>
    <lineage>
        <taxon>Bacteria</taxon>
        <taxon>Katanobacteria</taxon>
    </lineage>
</organism>
<dbReference type="CDD" id="cd05399">
    <property type="entry name" value="NT_Rel-Spo_like"/>
    <property type="match status" value="1"/>
</dbReference>
<dbReference type="InterPro" id="IPR043519">
    <property type="entry name" value="NT_sf"/>
</dbReference>
<dbReference type="Gene3D" id="1.10.3210.10">
    <property type="entry name" value="Hypothetical protein af1432"/>
    <property type="match status" value="1"/>
</dbReference>
<gene>
    <name evidence="3" type="ORF">A3H26_00030</name>
</gene>
<protein>
    <recommendedName>
        <fullName evidence="2">TGS domain-containing protein</fullName>
    </recommendedName>
</protein>
<comment type="caution">
    <text evidence="3">The sequence shown here is derived from an EMBL/GenBank/DDBJ whole genome shotgun (WGS) entry which is preliminary data.</text>
</comment>
<proteinExistence type="inferred from homology"/>
<sequence>MNKIEQAKKLARQIHKGQFRLNGESYYNHVERVFNKLYNAGVRDETVLISALLHNSLQYSDSPKSQIQKQFGPEVLFIIEQYKKLTEKTIKRNSPKNFNEKYIIQTFLNLAKDIRVLLIRLADRADNIESAFIFPLERRERAAERALYVYSPICRLMGGLNFTRTLEDEAFKILHPQQYFQIKKLIDKKKEKINKLFAESEEVLREILDERNINAKINHRIKHAYGIYRKSLLYISKGINPGKNFENILDVAAMRFVVNTVEECYIVEDILKQLWNEVSDSRDDYIRSPKPSGYQSLHNAFKVDRQLVIEVQIRTHEMHEISEFGKASHMFYKQRFYKMGDNIKEKFLDNISILKEINYWNIENKSASKEFEFTQFDKFVYVFTPKGDIIELPKGATVLDFAYSIHEDLGHSCSGCLINEKIAKLETQLKDGDLVEIRVSKNKKVPSPDWLDIAQTKRAKHFIKRALIKVSPSSTLQR</sequence>
<dbReference type="SUPFAM" id="SSF109604">
    <property type="entry name" value="HD-domain/PDEase-like"/>
    <property type="match status" value="1"/>
</dbReference>
<dbReference type="GO" id="GO:0005886">
    <property type="term" value="C:plasma membrane"/>
    <property type="evidence" value="ECO:0007669"/>
    <property type="project" value="TreeGrafter"/>
</dbReference>
<evidence type="ECO:0000256" key="1">
    <source>
        <dbReference type="ARBA" id="ARBA00007476"/>
    </source>
</evidence>
<dbReference type="Pfam" id="PF04607">
    <property type="entry name" value="RelA_SpoT"/>
    <property type="match status" value="1"/>
</dbReference>
<dbReference type="PROSITE" id="PS51880">
    <property type="entry name" value="TGS"/>
    <property type="match status" value="1"/>
</dbReference>
<evidence type="ECO:0000259" key="2">
    <source>
        <dbReference type="PROSITE" id="PS51880"/>
    </source>
</evidence>
<dbReference type="PANTHER" id="PTHR21262">
    <property type="entry name" value="GUANOSINE-3',5'-BIS DIPHOSPHATE 3'-PYROPHOSPHOHYDROLASE"/>
    <property type="match status" value="1"/>
</dbReference>
<dbReference type="InterPro" id="IPR033655">
    <property type="entry name" value="TGS_RelA/SpoT"/>
</dbReference>
<dbReference type="InterPro" id="IPR012675">
    <property type="entry name" value="Beta-grasp_dom_sf"/>
</dbReference>
<accession>A0A1F4VJD9</accession>
<dbReference type="Pfam" id="PF13328">
    <property type="entry name" value="HD_4"/>
    <property type="match status" value="1"/>
</dbReference>
<evidence type="ECO:0000313" key="4">
    <source>
        <dbReference type="Proteomes" id="UP000177763"/>
    </source>
</evidence>
<dbReference type="InterPro" id="IPR012676">
    <property type="entry name" value="TGS-like"/>
</dbReference>
<dbReference type="CDD" id="cd01668">
    <property type="entry name" value="TGS_RSH"/>
    <property type="match status" value="1"/>
</dbReference>
<dbReference type="STRING" id="1802630.A3H26_00030"/>
<dbReference type="SUPFAM" id="SSF81271">
    <property type="entry name" value="TGS-like"/>
    <property type="match status" value="1"/>
</dbReference>
<dbReference type="PANTHER" id="PTHR21262:SF31">
    <property type="entry name" value="GTP PYROPHOSPHOKINASE"/>
    <property type="match status" value="1"/>
</dbReference>
<dbReference type="Gene3D" id="3.30.460.10">
    <property type="entry name" value="Beta Polymerase, domain 2"/>
    <property type="match status" value="1"/>
</dbReference>
<evidence type="ECO:0000313" key="3">
    <source>
        <dbReference type="EMBL" id="OGC57342.1"/>
    </source>
</evidence>
<dbReference type="SUPFAM" id="SSF81301">
    <property type="entry name" value="Nucleotidyltransferase"/>
    <property type="match status" value="1"/>
</dbReference>
<dbReference type="InterPro" id="IPR007685">
    <property type="entry name" value="RelA_SpoT"/>
</dbReference>